<sequence length="459" mass="53788">MKKIDLVFRTVGERTSTAALELAKKNIQPQQVHIIENVQPFAKAVEQMLEIDYNCDYVVFVDADCLILEDMVPFLQDNTIPYIDCYVLDKFRGYIHCGVHITRIDIVRAMQKVKVPQNDPHYLARPESRTRNLALQELNMLSAKAFKAFKIFHDLFQFYQHLFIKHAIKELRMRNRQDYFKAKLEISQEDWARESHDGDFQVANYAVNYTRNRIKPDTQPEEIARFIAELPQIAKQELDLLKIEEKKPLTLSEIIELSGNIDPYKWLRSKRMKVFGIGLGRTGTKSLTTALQMLNINVIYHPTDETTIEELIAGQYELSLLNAYDGITDITVAPYYAQLDKIYPDSKFILTVRDKESWLKSIEAQWRKKKAFDDTPGQESKMKLRRMLRSAVYGTYYFNAERLSYIYDLHYKNVTDYFKDRPESLLVINITQGEGWEKLCPFFDLSVRDDPFPSINRKL</sequence>
<protein>
    <recommendedName>
        <fullName evidence="3">Sulfotransferase family protein</fullName>
    </recommendedName>
</protein>
<dbReference type="PANTHER" id="PTHR36978:SF4">
    <property type="entry name" value="P-LOOP CONTAINING NUCLEOSIDE TRIPHOSPHATE HYDROLASE PROTEIN"/>
    <property type="match status" value="1"/>
</dbReference>
<dbReference type="Gene3D" id="3.40.50.300">
    <property type="entry name" value="P-loop containing nucleotide triphosphate hydrolases"/>
    <property type="match status" value="1"/>
</dbReference>
<proteinExistence type="predicted"/>
<dbReference type="SUPFAM" id="SSF52540">
    <property type="entry name" value="P-loop containing nucleoside triphosphate hydrolases"/>
    <property type="match status" value="1"/>
</dbReference>
<evidence type="ECO:0008006" key="3">
    <source>
        <dbReference type="Google" id="ProtNLM"/>
    </source>
</evidence>
<dbReference type="Pfam" id="PF17784">
    <property type="entry name" value="Sulfotransfer_4"/>
    <property type="match status" value="1"/>
</dbReference>
<dbReference type="AlphaFoldDB" id="A0AAE3GYD5"/>
<evidence type="ECO:0000313" key="1">
    <source>
        <dbReference type="EMBL" id="MCP2730882.1"/>
    </source>
</evidence>
<dbReference type="InterPro" id="IPR040632">
    <property type="entry name" value="Sulfotransfer_4"/>
</dbReference>
<dbReference type="EMBL" id="JAMZMM010000252">
    <property type="protein sequence ID" value="MCP2730882.1"/>
    <property type="molecule type" value="Genomic_DNA"/>
</dbReference>
<dbReference type="RefSeq" id="WP_254013632.1">
    <property type="nucleotide sequence ID" value="NZ_JAMZMM010000252.1"/>
</dbReference>
<dbReference type="Proteomes" id="UP001204953">
    <property type="component" value="Unassembled WGS sequence"/>
</dbReference>
<evidence type="ECO:0000313" key="2">
    <source>
        <dbReference type="Proteomes" id="UP001204953"/>
    </source>
</evidence>
<keyword evidence="2" id="KW-1185">Reference proteome</keyword>
<organism evidence="1 2">
    <name type="scientific">Limnofasciculus baicalensis BBK-W-15</name>
    <dbReference type="NCBI Taxonomy" id="2699891"/>
    <lineage>
        <taxon>Bacteria</taxon>
        <taxon>Bacillati</taxon>
        <taxon>Cyanobacteriota</taxon>
        <taxon>Cyanophyceae</taxon>
        <taxon>Coleofasciculales</taxon>
        <taxon>Coleofasciculaceae</taxon>
        <taxon>Limnofasciculus</taxon>
        <taxon>Limnofasciculus baicalensis</taxon>
    </lineage>
</organism>
<dbReference type="InterPro" id="IPR027417">
    <property type="entry name" value="P-loop_NTPase"/>
</dbReference>
<comment type="caution">
    <text evidence="1">The sequence shown here is derived from an EMBL/GenBank/DDBJ whole genome shotgun (WGS) entry which is preliminary data.</text>
</comment>
<accession>A0AAE3GYD5</accession>
<gene>
    <name evidence="1" type="ORF">NJ959_20860</name>
</gene>
<reference evidence="1" key="1">
    <citation type="submission" date="2022-06" db="EMBL/GenBank/DDBJ databases">
        <title>New cyanobacteria of genus Symplocastrum in benthos of Lake Baikal.</title>
        <authorList>
            <person name="Sorokovikova E."/>
            <person name="Tikhonova I."/>
            <person name="Krasnopeev A."/>
            <person name="Evseev P."/>
            <person name="Gladkikh A."/>
            <person name="Belykh O."/>
        </authorList>
    </citation>
    <scope>NUCLEOTIDE SEQUENCE</scope>
    <source>
        <strain evidence="1">BBK-W-15</strain>
    </source>
</reference>
<name>A0AAE3GYD5_9CYAN</name>
<dbReference type="PANTHER" id="PTHR36978">
    <property type="entry name" value="P-LOOP CONTAINING NUCLEOTIDE TRIPHOSPHATE HYDROLASE"/>
    <property type="match status" value="1"/>
</dbReference>